<keyword evidence="6" id="KW-1185">Reference proteome</keyword>
<keyword evidence="2" id="KW-0186">Copper</keyword>
<sequence>MAQDNPVSRRTALKLTGAAASTALVAGCSGGNGDGNGNGNGNGDSEGPYSIESGTTIELKSKAQSWEGVAPSSIEGVENPSLSLTEGETYTIEWVENESGNHNLAVYDDSESAIAGPTEQVSDSEPGLSVEFDASSDTVEYVCEPHYSSGMAGTIEMAEGGSGSGGSGNESNESSE</sequence>
<feature type="domain" description="Blue (type 1) copper" evidence="4">
    <location>
        <begin position="84"/>
        <end position="157"/>
    </location>
</feature>
<dbReference type="SUPFAM" id="SSF49503">
    <property type="entry name" value="Cupredoxins"/>
    <property type="match status" value="1"/>
</dbReference>
<dbReference type="PROSITE" id="PS51318">
    <property type="entry name" value="TAT"/>
    <property type="match status" value="1"/>
</dbReference>
<comment type="caution">
    <text evidence="5">The sequence shown here is derived from an EMBL/GenBank/DDBJ whole genome shotgun (WGS) entry which is preliminary data.</text>
</comment>
<dbReference type="InterPro" id="IPR000923">
    <property type="entry name" value="BlueCu_1"/>
</dbReference>
<dbReference type="GO" id="GO:0046872">
    <property type="term" value="F:metal ion binding"/>
    <property type="evidence" value="ECO:0007669"/>
    <property type="project" value="UniProtKB-KW"/>
</dbReference>
<gene>
    <name evidence="5" type="ORF">ACFQE6_11930</name>
</gene>
<dbReference type="RefSeq" id="WP_273738689.1">
    <property type="nucleotide sequence ID" value="NZ_JAQIVI010000174.1"/>
</dbReference>
<accession>A0ABD5SQS7</accession>
<dbReference type="Pfam" id="PF00127">
    <property type="entry name" value="Copper-bind"/>
    <property type="match status" value="1"/>
</dbReference>
<evidence type="ECO:0000259" key="4">
    <source>
        <dbReference type="Pfam" id="PF00127"/>
    </source>
</evidence>
<evidence type="ECO:0000256" key="3">
    <source>
        <dbReference type="SAM" id="MobiDB-lite"/>
    </source>
</evidence>
<keyword evidence="1" id="KW-0479">Metal-binding</keyword>
<dbReference type="AlphaFoldDB" id="A0ABD5SQS7"/>
<evidence type="ECO:0000256" key="1">
    <source>
        <dbReference type="ARBA" id="ARBA00022723"/>
    </source>
</evidence>
<evidence type="ECO:0000313" key="6">
    <source>
        <dbReference type="Proteomes" id="UP001596383"/>
    </source>
</evidence>
<evidence type="ECO:0000256" key="2">
    <source>
        <dbReference type="ARBA" id="ARBA00023008"/>
    </source>
</evidence>
<feature type="region of interest" description="Disordered" evidence="3">
    <location>
        <begin position="27"/>
        <end position="52"/>
    </location>
</feature>
<organism evidence="5 6">
    <name type="scientific">Natrinema soli</name>
    <dbReference type="NCBI Taxonomy" id="1930624"/>
    <lineage>
        <taxon>Archaea</taxon>
        <taxon>Methanobacteriati</taxon>
        <taxon>Methanobacteriota</taxon>
        <taxon>Stenosarchaea group</taxon>
        <taxon>Halobacteria</taxon>
        <taxon>Halobacteriales</taxon>
        <taxon>Natrialbaceae</taxon>
        <taxon>Natrinema</taxon>
    </lineage>
</organism>
<dbReference type="Proteomes" id="UP001596383">
    <property type="component" value="Unassembled WGS sequence"/>
</dbReference>
<dbReference type="Gene3D" id="2.60.40.420">
    <property type="entry name" value="Cupredoxins - blue copper proteins"/>
    <property type="match status" value="1"/>
</dbReference>
<dbReference type="EMBL" id="JBHSWV010000174">
    <property type="protein sequence ID" value="MFC6765671.1"/>
    <property type="molecule type" value="Genomic_DNA"/>
</dbReference>
<proteinExistence type="predicted"/>
<reference evidence="5 6" key="1">
    <citation type="journal article" date="2019" name="Int. J. Syst. Evol. Microbiol.">
        <title>The Global Catalogue of Microorganisms (GCM) 10K type strain sequencing project: providing services to taxonomists for standard genome sequencing and annotation.</title>
        <authorList>
            <consortium name="The Broad Institute Genomics Platform"/>
            <consortium name="The Broad Institute Genome Sequencing Center for Infectious Disease"/>
            <person name="Wu L."/>
            <person name="Ma J."/>
        </authorList>
    </citation>
    <scope>NUCLEOTIDE SEQUENCE [LARGE SCALE GENOMIC DNA]</scope>
    <source>
        <strain evidence="5 6">LMG 29247</strain>
    </source>
</reference>
<feature type="compositionally biased region" description="Gly residues" evidence="3">
    <location>
        <begin position="28"/>
        <end position="44"/>
    </location>
</feature>
<dbReference type="InterPro" id="IPR006311">
    <property type="entry name" value="TAT_signal"/>
</dbReference>
<feature type="region of interest" description="Disordered" evidence="3">
    <location>
        <begin position="152"/>
        <end position="176"/>
    </location>
</feature>
<protein>
    <submittedName>
        <fullName evidence="5">Plastocyanin/azurin family copper-binding protein</fullName>
    </submittedName>
</protein>
<name>A0ABD5SQS7_9EURY</name>
<dbReference type="InterPro" id="IPR008972">
    <property type="entry name" value="Cupredoxin"/>
</dbReference>
<evidence type="ECO:0000313" key="5">
    <source>
        <dbReference type="EMBL" id="MFC6765671.1"/>
    </source>
</evidence>